<feature type="transmembrane region" description="Helical" evidence="5">
    <location>
        <begin position="380"/>
        <end position="399"/>
    </location>
</feature>
<dbReference type="AlphaFoldDB" id="A0A1X7NNT5"/>
<organism evidence="7 8">
    <name type="scientific">Rathayibacter oskolensis</name>
    <dbReference type="NCBI Taxonomy" id="1891671"/>
    <lineage>
        <taxon>Bacteria</taxon>
        <taxon>Bacillati</taxon>
        <taxon>Actinomycetota</taxon>
        <taxon>Actinomycetes</taxon>
        <taxon>Micrococcales</taxon>
        <taxon>Microbacteriaceae</taxon>
        <taxon>Rathayibacter</taxon>
    </lineage>
</organism>
<feature type="transmembrane region" description="Helical" evidence="5">
    <location>
        <begin position="340"/>
        <end position="368"/>
    </location>
</feature>
<dbReference type="RefSeq" id="WP_085476019.1">
    <property type="nucleotide sequence ID" value="NZ_FXBM01000001.1"/>
</dbReference>
<evidence type="ECO:0000256" key="4">
    <source>
        <dbReference type="ARBA" id="ARBA00023136"/>
    </source>
</evidence>
<comment type="subcellular location">
    <subcellularLocation>
        <location evidence="1">Membrane</location>
        <topology evidence="1">Multi-pass membrane protein</topology>
    </subcellularLocation>
</comment>
<feature type="transmembrane region" description="Helical" evidence="5">
    <location>
        <begin position="132"/>
        <end position="152"/>
    </location>
</feature>
<dbReference type="EMBL" id="FXBM01000001">
    <property type="protein sequence ID" value="SMH39623.1"/>
    <property type="molecule type" value="Genomic_DNA"/>
</dbReference>
<keyword evidence="2 5" id="KW-0812">Transmembrane</keyword>
<reference evidence="8" key="1">
    <citation type="submission" date="2017-04" db="EMBL/GenBank/DDBJ databases">
        <authorList>
            <person name="Varghese N."/>
            <person name="Submissions S."/>
        </authorList>
    </citation>
    <scope>NUCLEOTIDE SEQUENCE [LARGE SCALE GENOMIC DNA]</scope>
    <source>
        <strain evidence="8">VKM Ac-2121</strain>
    </source>
</reference>
<dbReference type="STRING" id="1891671.SAMN06295885_1671"/>
<evidence type="ECO:0000256" key="3">
    <source>
        <dbReference type="ARBA" id="ARBA00022989"/>
    </source>
</evidence>
<feature type="transmembrane region" description="Helical" evidence="5">
    <location>
        <begin position="195"/>
        <end position="214"/>
    </location>
</feature>
<keyword evidence="4 5" id="KW-0472">Membrane</keyword>
<dbReference type="InterPro" id="IPR007016">
    <property type="entry name" value="O-antigen_ligase-rel_domated"/>
</dbReference>
<accession>A0A1X7NNT5</accession>
<feature type="transmembrane region" description="Helical" evidence="5">
    <location>
        <begin position="405"/>
        <end position="425"/>
    </location>
</feature>
<evidence type="ECO:0000256" key="2">
    <source>
        <dbReference type="ARBA" id="ARBA00022692"/>
    </source>
</evidence>
<keyword evidence="3 5" id="KW-1133">Transmembrane helix</keyword>
<dbReference type="Pfam" id="PF04932">
    <property type="entry name" value="Wzy_C"/>
    <property type="match status" value="1"/>
</dbReference>
<proteinExistence type="predicted"/>
<feature type="transmembrane region" description="Helical" evidence="5">
    <location>
        <begin position="107"/>
        <end position="125"/>
    </location>
</feature>
<sequence length="455" mass="47447">MDSPIERTGPPTLLRLSAYALFLTPADQVLAPLGASGSVAMVLALLLAVAWLASALLGLHDPVPMRHPGRLALTLLLGASIVSYVRYTSGDTITRTGEGQLSADRWLLLLFASAGIALVTTQSVRTLDDARVLIGSLVNAATLCAVVAVIQFTTHTDPVELIRSVMVGFVDNGGSTPFQERDGLTRVAGTTFHPIELAVVSAMLLPLAVWRLIYDRTAPRLLRVGSCVLLLSAVALTVSRSGVLSLVVGMGVALVFLPRAARRWGYVLAPVAVAAFFVVTPGLLGTLTGSIGAGTADTSIVNRLDNYPRVAALVAEHPLLGTGPGTYLPDSAKLILDNQYLGSAITLGLLGAAAVVAYFGVPAVFGLIAAQFARDPRLRALTGSVAAAATVAAVASVTFDSLGFPVFALLFPFVLGLSGSCWLLVRAELGLPSALRQDAPVRRSGEIDHSSERQS</sequence>
<dbReference type="PANTHER" id="PTHR37422">
    <property type="entry name" value="TEICHURONIC ACID BIOSYNTHESIS PROTEIN TUAE"/>
    <property type="match status" value="1"/>
</dbReference>
<feature type="transmembrane region" description="Helical" evidence="5">
    <location>
        <begin position="221"/>
        <end position="238"/>
    </location>
</feature>
<dbReference type="PANTHER" id="PTHR37422:SF13">
    <property type="entry name" value="LIPOPOLYSACCHARIDE BIOSYNTHESIS PROTEIN PA4999-RELATED"/>
    <property type="match status" value="1"/>
</dbReference>
<dbReference type="InterPro" id="IPR051533">
    <property type="entry name" value="WaaL-like"/>
</dbReference>
<feature type="domain" description="O-antigen ligase-related" evidence="6">
    <location>
        <begin position="226"/>
        <end position="355"/>
    </location>
</feature>
<dbReference type="Proteomes" id="UP000193711">
    <property type="component" value="Unassembled WGS sequence"/>
</dbReference>
<evidence type="ECO:0000313" key="8">
    <source>
        <dbReference type="Proteomes" id="UP000193711"/>
    </source>
</evidence>
<evidence type="ECO:0000259" key="6">
    <source>
        <dbReference type="Pfam" id="PF04932"/>
    </source>
</evidence>
<gene>
    <name evidence="7" type="ORF">SAMN06295885_1671</name>
</gene>
<evidence type="ECO:0000256" key="1">
    <source>
        <dbReference type="ARBA" id="ARBA00004141"/>
    </source>
</evidence>
<dbReference type="GO" id="GO:0016020">
    <property type="term" value="C:membrane"/>
    <property type="evidence" value="ECO:0007669"/>
    <property type="project" value="UniProtKB-SubCell"/>
</dbReference>
<dbReference type="OrthoDB" id="5243524at2"/>
<keyword evidence="8" id="KW-1185">Reference proteome</keyword>
<feature type="transmembrane region" description="Helical" evidence="5">
    <location>
        <begin position="71"/>
        <end position="87"/>
    </location>
</feature>
<evidence type="ECO:0000313" key="7">
    <source>
        <dbReference type="EMBL" id="SMH39623.1"/>
    </source>
</evidence>
<feature type="transmembrane region" description="Helical" evidence="5">
    <location>
        <begin position="37"/>
        <end position="59"/>
    </location>
</feature>
<protein>
    <submittedName>
        <fullName evidence="7">O-antigen ligase</fullName>
    </submittedName>
</protein>
<keyword evidence="7" id="KW-0436">Ligase</keyword>
<dbReference type="GO" id="GO:0016874">
    <property type="term" value="F:ligase activity"/>
    <property type="evidence" value="ECO:0007669"/>
    <property type="project" value="UniProtKB-KW"/>
</dbReference>
<feature type="transmembrane region" description="Helical" evidence="5">
    <location>
        <begin position="244"/>
        <end position="261"/>
    </location>
</feature>
<evidence type="ECO:0000256" key="5">
    <source>
        <dbReference type="SAM" id="Phobius"/>
    </source>
</evidence>
<feature type="transmembrane region" description="Helical" evidence="5">
    <location>
        <begin position="266"/>
        <end position="284"/>
    </location>
</feature>
<name>A0A1X7NNT5_9MICO</name>